<keyword evidence="3 5" id="KW-1133">Transmembrane helix</keyword>
<gene>
    <name evidence="7" type="primary">spr</name>
    <name evidence="7" type="ORF">SOCEGT47_060860</name>
</gene>
<accession>A0A4P2Q7V5</accession>
<evidence type="ECO:0000256" key="5">
    <source>
        <dbReference type="SAM" id="Phobius"/>
    </source>
</evidence>
<dbReference type="GO" id="GO:0016020">
    <property type="term" value="C:membrane"/>
    <property type="evidence" value="ECO:0007669"/>
    <property type="project" value="UniProtKB-SubCell"/>
</dbReference>
<evidence type="ECO:0000313" key="7">
    <source>
        <dbReference type="EMBL" id="AUX25539.1"/>
    </source>
</evidence>
<comment type="subcellular location">
    <subcellularLocation>
        <location evidence="1">Membrane</location>
        <topology evidence="1">Multi-pass membrane protein</topology>
    </subcellularLocation>
</comment>
<dbReference type="Pfam" id="PF00916">
    <property type="entry name" value="Sulfate_transp"/>
    <property type="match status" value="1"/>
</dbReference>
<feature type="transmembrane region" description="Helical" evidence="5">
    <location>
        <begin position="158"/>
        <end position="176"/>
    </location>
</feature>
<dbReference type="Proteomes" id="UP000295781">
    <property type="component" value="Chromosome"/>
</dbReference>
<evidence type="ECO:0000256" key="4">
    <source>
        <dbReference type="ARBA" id="ARBA00023136"/>
    </source>
</evidence>
<keyword evidence="2 5" id="KW-0812">Transmembrane</keyword>
<reference evidence="7 8" key="1">
    <citation type="submission" date="2015-09" db="EMBL/GenBank/DDBJ databases">
        <title>Sorangium comparison.</title>
        <authorList>
            <person name="Zaburannyi N."/>
            <person name="Bunk B."/>
            <person name="Overmann J."/>
            <person name="Mueller R."/>
        </authorList>
    </citation>
    <scope>NUCLEOTIDE SEQUENCE [LARGE SCALE GENOMIC DNA]</scope>
    <source>
        <strain evidence="7 8">So ceGT47</strain>
    </source>
</reference>
<evidence type="ECO:0000256" key="2">
    <source>
        <dbReference type="ARBA" id="ARBA00022692"/>
    </source>
</evidence>
<dbReference type="AlphaFoldDB" id="A0A4P2Q7V5"/>
<feature type="domain" description="SLC26A/SulP transporter" evidence="6">
    <location>
        <begin position="52"/>
        <end position="432"/>
    </location>
</feature>
<feature type="transmembrane region" description="Helical" evidence="5">
    <location>
        <begin position="298"/>
        <end position="315"/>
    </location>
</feature>
<feature type="transmembrane region" description="Helical" evidence="5">
    <location>
        <begin position="56"/>
        <end position="75"/>
    </location>
</feature>
<feature type="transmembrane region" description="Helical" evidence="5">
    <location>
        <begin position="210"/>
        <end position="228"/>
    </location>
</feature>
<dbReference type="PANTHER" id="PTHR11814">
    <property type="entry name" value="SULFATE TRANSPORTER"/>
    <property type="match status" value="1"/>
</dbReference>
<dbReference type="OrthoDB" id="9769739at2"/>
<evidence type="ECO:0000313" key="8">
    <source>
        <dbReference type="Proteomes" id="UP000295781"/>
    </source>
</evidence>
<keyword evidence="4 5" id="KW-0472">Membrane</keyword>
<sequence>MQSHDVAHASAVSAPLDASSRSAQGAAARGAPAGAPAGEGAPPLDPRLSANLKFDIPAGVVVFLVALPLCLGIALASGAPLLSGIIAGIVGGLVIPLVSRAALSVSGPAAGLAAIVVAGIGTLKSLEAFALAVVIGGALQLALGLLRAGAISHFFPSSVIKGMLAAIGVLLILKQFPHAIGFDQDNFASESFQTEGGNTFTVVVQAVQSLEWGAFLLSAVSLVLLVAWEKSRLAKISWLPAPLVAVLVATLGNELFKVALPFLALEQKHLVSLPTGGAQGLVDTLRLPDWSAVARPEVWVLGVTLAIVASLETLLNLEAVDRIDPWRRKSPPNRELVAQGIGNMLSGLAGGLPVTSVIVRSSANVNAGARTRVSAIVHGALLLLAVVFAGALLSHIPLACLATILLVTGYKLAKPKLFAEMYKLGLSHFIPFVVTIVAIVLTDLLKGIAIGLAVGVFFVLKANMSRVFDVIHEGARVTIRFNKEAYFFTQGKLVALFDRLPRDVHVVVDTQAASYIDHDVVELIRRFQQSAPERNINVEVRGL</sequence>
<dbReference type="InterPro" id="IPR001902">
    <property type="entry name" value="SLC26A/SulP_fam"/>
</dbReference>
<feature type="transmembrane region" description="Helical" evidence="5">
    <location>
        <begin position="379"/>
        <end position="409"/>
    </location>
</feature>
<organism evidence="7 8">
    <name type="scientific">Sorangium cellulosum</name>
    <name type="common">Polyangium cellulosum</name>
    <dbReference type="NCBI Taxonomy" id="56"/>
    <lineage>
        <taxon>Bacteria</taxon>
        <taxon>Pseudomonadati</taxon>
        <taxon>Myxococcota</taxon>
        <taxon>Polyangia</taxon>
        <taxon>Polyangiales</taxon>
        <taxon>Polyangiaceae</taxon>
        <taxon>Sorangium</taxon>
    </lineage>
</organism>
<evidence type="ECO:0000259" key="6">
    <source>
        <dbReference type="Pfam" id="PF00916"/>
    </source>
</evidence>
<feature type="transmembrane region" description="Helical" evidence="5">
    <location>
        <begin position="105"/>
        <end position="123"/>
    </location>
</feature>
<evidence type="ECO:0000256" key="3">
    <source>
        <dbReference type="ARBA" id="ARBA00022989"/>
    </source>
</evidence>
<dbReference type="EMBL" id="CP012670">
    <property type="protein sequence ID" value="AUX25539.1"/>
    <property type="molecule type" value="Genomic_DNA"/>
</dbReference>
<feature type="transmembrane region" description="Helical" evidence="5">
    <location>
        <begin position="421"/>
        <end position="441"/>
    </location>
</feature>
<dbReference type="GO" id="GO:0055085">
    <property type="term" value="P:transmembrane transport"/>
    <property type="evidence" value="ECO:0007669"/>
    <property type="project" value="InterPro"/>
</dbReference>
<evidence type="ECO:0000256" key="1">
    <source>
        <dbReference type="ARBA" id="ARBA00004141"/>
    </source>
</evidence>
<dbReference type="RefSeq" id="WP_129352523.1">
    <property type="nucleotide sequence ID" value="NZ_CP012670.1"/>
</dbReference>
<dbReference type="InterPro" id="IPR011547">
    <property type="entry name" value="SLC26A/SulP_dom"/>
</dbReference>
<proteinExistence type="predicted"/>
<feature type="transmembrane region" description="Helical" evidence="5">
    <location>
        <begin position="240"/>
        <end position="264"/>
    </location>
</feature>
<protein>
    <submittedName>
        <fullName evidence="7">Membrane protein</fullName>
    </submittedName>
</protein>
<name>A0A4P2Q7V5_SORCE</name>
<feature type="transmembrane region" description="Helical" evidence="5">
    <location>
        <begin position="129"/>
        <end position="146"/>
    </location>
</feature>